<dbReference type="PANTHER" id="PTHR36441">
    <property type="entry name" value="HYPOTHETICAL CYTOSOLIC PROTEIN"/>
    <property type="match status" value="1"/>
</dbReference>
<dbReference type="OrthoDB" id="9809023at2"/>
<dbReference type="Pfam" id="PF04456">
    <property type="entry name" value="DUF503"/>
    <property type="match status" value="1"/>
</dbReference>
<evidence type="ECO:0000313" key="2">
    <source>
        <dbReference type="Proteomes" id="UP000448292"/>
    </source>
</evidence>
<proteinExistence type="predicted"/>
<dbReference type="InterPro" id="IPR007546">
    <property type="entry name" value="DUF503"/>
</dbReference>
<dbReference type="AlphaFoldDB" id="A0A7M3MID0"/>
<dbReference type="Proteomes" id="UP000448292">
    <property type="component" value="Unassembled WGS sequence"/>
</dbReference>
<gene>
    <name evidence="1" type="ORF">DPQ33_05065</name>
</gene>
<evidence type="ECO:0000313" key="1">
    <source>
        <dbReference type="EMBL" id="TVM18834.1"/>
    </source>
</evidence>
<protein>
    <submittedName>
        <fullName evidence="1">DUF503 domain-containing protein</fullName>
    </submittedName>
</protein>
<reference evidence="1 2" key="1">
    <citation type="submission" date="2018-06" db="EMBL/GenBank/DDBJ databases">
        <title>Complete genome of Desulfovibrio indonesiensis P37SLT.</title>
        <authorList>
            <person name="Crispim J.S."/>
            <person name="Vidigal P.M.P."/>
            <person name="Silva L.C.F."/>
            <person name="Laguardia C.N."/>
            <person name="Araujo L.C."/>
            <person name="Dias R.S."/>
            <person name="Sousa M.P."/>
            <person name="Paula S.O."/>
            <person name="Silva C."/>
        </authorList>
    </citation>
    <scope>NUCLEOTIDE SEQUENCE [LARGE SCALE GENOMIC DNA]</scope>
    <source>
        <strain evidence="1 2">P37SLT</strain>
    </source>
</reference>
<dbReference type="EMBL" id="QMIE01000003">
    <property type="protein sequence ID" value="TVM18834.1"/>
    <property type="molecule type" value="Genomic_DNA"/>
</dbReference>
<organism evidence="1 2">
    <name type="scientific">Oceanidesulfovibrio indonesiensis</name>
    <dbReference type="NCBI Taxonomy" id="54767"/>
    <lineage>
        <taxon>Bacteria</taxon>
        <taxon>Pseudomonadati</taxon>
        <taxon>Thermodesulfobacteriota</taxon>
        <taxon>Desulfovibrionia</taxon>
        <taxon>Desulfovibrionales</taxon>
        <taxon>Desulfovibrionaceae</taxon>
        <taxon>Oceanidesulfovibrio</taxon>
    </lineage>
</organism>
<keyword evidence="2" id="KW-1185">Reference proteome</keyword>
<sequence length="96" mass="10667">MVIGVLRVEFTLHGNASLKGKRSVAQSLKRKMRNKFNVSVAEVESQESHTRLVLAASTVGNEWKHVESRLTKCLNMLEAAAPEEITDSSIELFSPE</sequence>
<dbReference type="RefSeq" id="WP_144302106.1">
    <property type="nucleotide sequence ID" value="NZ_QMIE01000003.1"/>
</dbReference>
<dbReference type="SUPFAM" id="SSF103007">
    <property type="entry name" value="Hypothetical protein TT1725"/>
    <property type="match status" value="1"/>
</dbReference>
<dbReference type="Gene3D" id="3.30.70.1120">
    <property type="entry name" value="TT1725-like"/>
    <property type="match status" value="1"/>
</dbReference>
<comment type="caution">
    <text evidence="1">The sequence shown here is derived from an EMBL/GenBank/DDBJ whole genome shotgun (WGS) entry which is preliminary data.</text>
</comment>
<name>A0A7M3MID0_9BACT</name>
<dbReference type="PANTHER" id="PTHR36441:SF1">
    <property type="entry name" value="DUF503 DOMAIN-CONTAINING PROTEIN"/>
    <property type="match status" value="1"/>
</dbReference>
<dbReference type="InterPro" id="IPR036746">
    <property type="entry name" value="TT1725-like_sf"/>
</dbReference>
<accession>A0A7M3MID0</accession>